<feature type="transmembrane region" description="Helical" evidence="9">
    <location>
        <begin position="632"/>
        <end position="652"/>
    </location>
</feature>
<feature type="transmembrane region" description="Helical" evidence="9">
    <location>
        <begin position="19"/>
        <end position="46"/>
    </location>
</feature>
<dbReference type="EMBL" id="JAODUO010000249">
    <property type="protein sequence ID" value="KAK2184903.1"/>
    <property type="molecule type" value="Genomic_DNA"/>
</dbReference>
<organism evidence="11 12">
    <name type="scientific">Ridgeia piscesae</name>
    <name type="common">Tubeworm</name>
    <dbReference type="NCBI Taxonomy" id="27915"/>
    <lineage>
        <taxon>Eukaryota</taxon>
        <taxon>Metazoa</taxon>
        <taxon>Spiralia</taxon>
        <taxon>Lophotrochozoa</taxon>
        <taxon>Annelida</taxon>
        <taxon>Polychaeta</taxon>
        <taxon>Sedentaria</taxon>
        <taxon>Canalipalpata</taxon>
        <taxon>Sabellida</taxon>
        <taxon>Siboglinidae</taxon>
        <taxon>Ridgeia</taxon>
    </lineage>
</organism>
<dbReference type="SUPFAM" id="SSF81321">
    <property type="entry name" value="Family A G protein-coupled receptor-like"/>
    <property type="match status" value="1"/>
</dbReference>
<keyword evidence="6" id="KW-0675">Receptor</keyword>
<keyword evidence="5 9" id="KW-0472">Membrane</keyword>
<evidence type="ECO:0000313" key="12">
    <source>
        <dbReference type="Proteomes" id="UP001209878"/>
    </source>
</evidence>
<dbReference type="GO" id="GO:0005886">
    <property type="term" value="C:plasma membrane"/>
    <property type="evidence" value="ECO:0007669"/>
    <property type="project" value="TreeGrafter"/>
</dbReference>
<feature type="transmembrane region" description="Helical" evidence="9">
    <location>
        <begin position="101"/>
        <end position="118"/>
    </location>
</feature>
<evidence type="ECO:0000256" key="9">
    <source>
        <dbReference type="SAM" id="Phobius"/>
    </source>
</evidence>
<keyword evidence="4" id="KW-0297">G-protein coupled receptor</keyword>
<comment type="subcellular location">
    <subcellularLocation>
        <location evidence="1">Membrane</location>
        <topology evidence="1">Multi-pass membrane protein</topology>
    </subcellularLocation>
</comment>
<evidence type="ECO:0000256" key="6">
    <source>
        <dbReference type="ARBA" id="ARBA00023170"/>
    </source>
</evidence>
<keyword evidence="7" id="KW-0807">Transducer</keyword>
<dbReference type="GO" id="GO:0004930">
    <property type="term" value="F:G protein-coupled receptor activity"/>
    <property type="evidence" value="ECO:0007669"/>
    <property type="project" value="UniProtKB-KW"/>
</dbReference>
<feature type="region of interest" description="Disordered" evidence="8">
    <location>
        <begin position="219"/>
        <end position="303"/>
    </location>
</feature>
<dbReference type="InterPro" id="IPR000276">
    <property type="entry name" value="GPCR_Rhodpsn"/>
</dbReference>
<dbReference type="Gene3D" id="1.20.1070.10">
    <property type="entry name" value="Rhodopsin 7-helix transmembrane proteins"/>
    <property type="match status" value="2"/>
</dbReference>
<feature type="compositionally biased region" description="Basic and acidic residues" evidence="8">
    <location>
        <begin position="227"/>
        <end position="236"/>
    </location>
</feature>
<feature type="compositionally biased region" description="Polar residues" evidence="8">
    <location>
        <begin position="281"/>
        <end position="302"/>
    </location>
</feature>
<feature type="compositionally biased region" description="Basic and acidic residues" evidence="8">
    <location>
        <begin position="364"/>
        <end position="375"/>
    </location>
</feature>
<evidence type="ECO:0000256" key="2">
    <source>
        <dbReference type="ARBA" id="ARBA00022692"/>
    </source>
</evidence>
<evidence type="ECO:0000256" key="8">
    <source>
        <dbReference type="SAM" id="MobiDB-lite"/>
    </source>
</evidence>
<feature type="transmembrane region" description="Helical" evidence="9">
    <location>
        <begin position="672"/>
        <end position="693"/>
    </location>
</feature>
<feature type="region of interest" description="Disordered" evidence="8">
    <location>
        <begin position="533"/>
        <end position="574"/>
    </location>
</feature>
<feature type="transmembrane region" description="Helical" evidence="9">
    <location>
        <begin position="179"/>
        <end position="208"/>
    </location>
</feature>
<evidence type="ECO:0000256" key="1">
    <source>
        <dbReference type="ARBA" id="ARBA00004141"/>
    </source>
</evidence>
<sequence>MTNDTPASLDDVVHVSAPVGTVCLVILVLEVVAGTIGNALLCAAVYHKRSLRTPVNALVVNLSVVGLIASTVCAPMMLAVIVRPTGARKLPAEVCLVPHALWEFVSSVQLVTLVCIGLERLQAIARPFDKLQRAHRIRVYIVVSWIVGGVNVVISQHVFRVSPILYECRTHLRLDEFRYPYGFYVLVPFILMSIVVIVVSYLGIVVLLRKNARVREARRKHATAEAAKMREKRSYDKLALPTDGEQPRDKPPNDVDDSPRSILSRATAEDRGVSAPAHSRSLPSGPTNSVSDVSETSAMESTTDMRRLADMLLYMRQREQPRARRNLSFVHVARVLRRVLRHHSASVQPVQPTGSESPRNGRRQSADDQRDASNGVHRHDILSAAALHDLTATMTRSSREVGRDYNCKYRDSAKVIADKYATPERHNDNPRTSEVSVAHCITGDDAVAIVKTQRVDELQDGGFVHCDRKHGDHLSDSATSLCANPSIVGSPVTSRVTALASSDALMDSRTTTIANSPMDSADPEAFQTSFRSAAGQRNQLARPPSEHNASLKPPNLFPPSATPQAHPFAPSPTGSDAAGICRAVSVIEIHDVDGLAMRVRNRRPDVVGSICVMSGGNRERGRRRIEAKTARTTLVIIVAFLLSWCPLTVAIFTLQLRPAADTTSTQRQHDLYMTSLCIAVFATALNPLTYGLITHQFRAELRRVRGKMSKICAKKF</sequence>
<evidence type="ECO:0000259" key="10">
    <source>
        <dbReference type="PROSITE" id="PS50262"/>
    </source>
</evidence>
<dbReference type="InterPro" id="IPR017452">
    <property type="entry name" value="GPCR_Rhodpsn_7TM"/>
</dbReference>
<evidence type="ECO:0000313" key="11">
    <source>
        <dbReference type="EMBL" id="KAK2184903.1"/>
    </source>
</evidence>
<feature type="transmembrane region" description="Helical" evidence="9">
    <location>
        <begin position="58"/>
        <end position="81"/>
    </location>
</feature>
<feature type="domain" description="G-protein coupled receptors family 1 profile" evidence="10">
    <location>
        <begin position="37"/>
        <end position="690"/>
    </location>
</feature>
<gene>
    <name evidence="11" type="ORF">NP493_249g07025</name>
</gene>
<dbReference type="Pfam" id="PF00001">
    <property type="entry name" value="7tm_1"/>
    <property type="match status" value="2"/>
</dbReference>
<dbReference type="Proteomes" id="UP001209878">
    <property type="component" value="Unassembled WGS sequence"/>
</dbReference>
<accession>A0AAD9NYP5</accession>
<dbReference type="AlphaFoldDB" id="A0AAD9NYP5"/>
<keyword evidence="3 9" id="KW-1133">Transmembrane helix</keyword>
<protein>
    <recommendedName>
        <fullName evidence="10">G-protein coupled receptors family 1 profile domain-containing protein</fullName>
    </recommendedName>
</protein>
<dbReference type="CDD" id="cd00637">
    <property type="entry name" value="7tm_classA_rhodopsin-like"/>
    <property type="match status" value="1"/>
</dbReference>
<keyword evidence="2 9" id="KW-0812">Transmembrane</keyword>
<name>A0AAD9NYP5_RIDPI</name>
<evidence type="ECO:0000256" key="3">
    <source>
        <dbReference type="ARBA" id="ARBA00022989"/>
    </source>
</evidence>
<dbReference type="PROSITE" id="PS50262">
    <property type="entry name" value="G_PROTEIN_RECEP_F1_2"/>
    <property type="match status" value="1"/>
</dbReference>
<keyword evidence="12" id="KW-1185">Reference proteome</keyword>
<proteinExistence type="predicted"/>
<evidence type="ECO:0000256" key="4">
    <source>
        <dbReference type="ARBA" id="ARBA00023040"/>
    </source>
</evidence>
<evidence type="ECO:0000256" key="7">
    <source>
        <dbReference type="ARBA" id="ARBA00023224"/>
    </source>
</evidence>
<feature type="transmembrane region" description="Helical" evidence="9">
    <location>
        <begin position="139"/>
        <end position="159"/>
    </location>
</feature>
<feature type="compositionally biased region" description="Basic and acidic residues" evidence="8">
    <location>
        <begin position="245"/>
        <end position="259"/>
    </location>
</feature>
<dbReference type="PRINTS" id="PR00237">
    <property type="entry name" value="GPCRRHODOPSN"/>
</dbReference>
<feature type="compositionally biased region" description="Polar residues" evidence="8">
    <location>
        <begin position="345"/>
        <end position="358"/>
    </location>
</feature>
<reference evidence="11" key="1">
    <citation type="journal article" date="2023" name="Mol. Biol. Evol.">
        <title>Third-Generation Sequencing Reveals the Adaptive Role of the Epigenome in Three Deep-Sea Polychaetes.</title>
        <authorList>
            <person name="Perez M."/>
            <person name="Aroh O."/>
            <person name="Sun Y."/>
            <person name="Lan Y."/>
            <person name="Juniper S.K."/>
            <person name="Young C.R."/>
            <person name="Angers B."/>
            <person name="Qian P.Y."/>
        </authorList>
    </citation>
    <scope>NUCLEOTIDE SEQUENCE</scope>
    <source>
        <strain evidence="11">R07B-5</strain>
    </source>
</reference>
<comment type="caution">
    <text evidence="11">The sequence shown here is derived from an EMBL/GenBank/DDBJ whole genome shotgun (WGS) entry which is preliminary data.</text>
</comment>
<dbReference type="PANTHER" id="PTHR45695:SF9">
    <property type="entry name" value="LEUCOKININ RECEPTOR"/>
    <property type="match status" value="1"/>
</dbReference>
<feature type="region of interest" description="Disordered" evidence="8">
    <location>
        <begin position="343"/>
        <end position="375"/>
    </location>
</feature>
<evidence type="ECO:0000256" key="5">
    <source>
        <dbReference type="ARBA" id="ARBA00023136"/>
    </source>
</evidence>
<dbReference type="PANTHER" id="PTHR45695">
    <property type="entry name" value="LEUCOKININ RECEPTOR-RELATED"/>
    <property type="match status" value="1"/>
</dbReference>